<dbReference type="EMBL" id="ML986533">
    <property type="protein sequence ID" value="KAF2271753.1"/>
    <property type="molecule type" value="Genomic_DNA"/>
</dbReference>
<dbReference type="GeneID" id="54547378"/>
<proteinExistence type="predicted"/>
<gene>
    <name evidence="2" type="ORF">EI97DRAFT_258622</name>
</gene>
<dbReference type="AlphaFoldDB" id="A0A6A6J6I4"/>
<feature type="region of interest" description="Disordered" evidence="1">
    <location>
        <begin position="736"/>
        <end position="853"/>
    </location>
</feature>
<feature type="compositionally biased region" description="Polar residues" evidence="1">
    <location>
        <begin position="554"/>
        <end position="574"/>
    </location>
</feature>
<reference evidence="2" key="1">
    <citation type="journal article" date="2020" name="Stud. Mycol.">
        <title>101 Dothideomycetes genomes: a test case for predicting lifestyles and emergence of pathogens.</title>
        <authorList>
            <person name="Haridas S."/>
            <person name="Albert R."/>
            <person name="Binder M."/>
            <person name="Bloem J."/>
            <person name="Labutti K."/>
            <person name="Salamov A."/>
            <person name="Andreopoulos B."/>
            <person name="Baker S."/>
            <person name="Barry K."/>
            <person name="Bills G."/>
            <person name="Bluhm B."/>
            <person name="Cannon C."/>
            <person name="Castanera R."/>
            <person name="Culley D."/>
            <person name="Daum C."/>
            <person name="Ezra D."/>
            <person name="Gonzalez J."/>
            <person name="Henrissat B."/>
            <person name="Kuo A."/>
            <person name="Liang C."/>
            <person name="Lipzen A."/>
            <person name="Lutzoni F."/>
            <person name="Magnuson J."/>
            <person name="Mondo S."/>
            <person name="Nolan M."/>
            <person name="Ohm R."/>
            <person name="Pangilinan J."/>
            <person name="Park H.-J."/>
            <person name="Ramirez L."/>
            <person name="Alfaro M."/>
            <person name="Sun H."/>
            <person name="Tritt A."/>
            <person name="Yoshinaga Y."/>
            <person name="Zwiers L.-H."/>
            <person name="Turgeon B."/>
            <person name="Goodwin S."/>
            <person name="Spatafora J."/>
            <person name="Crous P."/>
            <person name="Grigoriev I."/>
        </authorList>
    </citation>
    <scope>NUCLEOTIDE SEQUENCE</scope>
    <source>
        <strain evidence="2">CBS 379.55</strain>
    </source>
</reference>
<accession>A0A6A6J6I4</accession>
<name>A0A6A6J6I4_WESOR</name>
<feature type="compositionally biased region" description="Basic residues" evidence="1">
    <location>
        <begin position="833"/>
        <end position="842"/>
    </location>
</feature>
<feature type="region of interest" description="Disordered" evidence="1">
    <location>
        <begin position="132"/>
        <end position="207"/>
    </location>
</feature>
<keyword evidence="3" id="KW-1185">Reference proteome</keyword>
<feature type="compositionally biased region" description="Basic and acidic residues" evidence="1">
    <location>
        <begin position="654"/>
        <end position="663"/>
    </location>
</feature>
<evidence type="ECO:0000313" key="2">
    <source>
        <dbReference type="EMBL" id="KAF2271753.1"/>
    </source>
</evidence>
<feature type="region of interest" description="Disordered" evidence="1">
    <location>
        <begin position="629"/>
        <end position="663"/>
    </location>
</feature>
<feature type="region of interest" description="Disordered" evidence="1">
    <location>
        <begin position="513"/>
        <end position="534"/>
    </location>
</feature>
<feature type="region of interest" description="Disordered" evidence="1">
    <location>
        <begin position="285"/>
        <end position="306"/>
    </location>
</feature>
<feature type="compositionally biased region" description="Basic and acidic residues" evidence="1">
    <location>
        <begin position="968"/>
        <end position="993"/>
    </location>
</feature>
<feature type="compositionally biased region" description="Basic and acidic residues" evidence="1">
    <location>
        <begin position="743"/>
        <end position="775"/>
    </location>
</feature>
<feature type="compositionally biased region" description="Low complexity" evidence="1">
    <location>
        <begin position="147"/>
        <end position="158"/>
    </location>
</feature>
<evidence type="ECO:0000256" key="1">
    <source>
        <dbReference type="SAM" id="MobiDB-lite"/>
    </source>
</evidence>
<feature type="region of interest" description="Disordered" evidence="1">
    <location>
        <begin position="352"/>
        <end position="382"/>
    </location>
</feature>
<feature type="region of interest" description="Disordered" evidence="1">
    <location>
        <begin position="550"/>
        <end position="602"/>
    </location>
</feature>
<feature type="compositionally biased region" description="Polar residues" evidence="1">
    <location>
        <begin position="182"/>
        <end position="196"/>
    </location>
</feature>
<dbReference type="OrthoDB" id="3790379at2759"/>
<feature type="region of interest" description="Disordered" evidence="1">
    <location>
        <begin position="939"/>
        <end position="1019"/>
    </location>
</feature>
<organism evidence="2 3">
    <name type="scientific">Westerdykella ornata</name>
    <dbReference type="NCBI Taxonomy" id="318751"/>
    <lineage>
        <taxon>Eukaryota</taxon>
        <taxon>Fungi</taxon>
        <taxon>Dikarya</taxon>
        <taxon>Ascomycota</taxon>
        <taxon>Pezizomycotina</taxon>
        <taxon>Dothideomycetes</taxon>
        <taxon>Pleosporomycetidae</taxon>
        <taxon>Pleosporales</taxon>
        <taxon>Sporormiaceae</taxon>
        <taxon>Westerdykella</taxon>
    </lineage>
</organism>
<protein>
    <submittedName>
        <fullName evidence="2">Uncharacterized protein</fullName>
    </submittedName>
</protein>
<dbReference type="Proteomes" id="UP000800097">
    <property type="component" value="Unassembled WGS sequence"/>
</dbReference>
<sequence length="1019" mass="111035">MRVKAGRNMASLAPEPRLFMFFPRFLPLFLYVYLPRQQINSVTHNTQLSNLARHKTAFPSSLHRSNGSAISREDIKVAKVAARRRHQSIRTPFTLVISTTPLLNLQYSCQHDGAKLDQLRVAMSAPLDPSLPRAVPLPLPPHPAAPAAPAATASQESATVTPQPHKAPQMHTQSRGPEPRRSCTTARQTPAVSQVPCTDPDIEKDSTIYPDLDRETADVRATMAEIRDLARRMSIADLDGDRSTPAPARTLGSGKRGGRETGIPVLIANRSMGHSLSRTMRPSMSASVSVSGSPRKHGSAAITGAFPGPTTGEARYGCLNPNDVPLLRSSAWGNQSMHSLKQHTSNTRLTPNIGRAAQHPKMPNPAPHVRSRTTRSPSTRTSYEDYRALRKSVLGTSLGTREAIETEMQRLRDTYRYTLGPLPSYAPLLFPPSPTGSFGAFTSLAIARAAYDGKTETNKVTSKSAGGDDLIRRVLRPTSEMDRSSAGLAGTAKGRCALRGSLRLDVPVVNEEMAEEEEMEEGSKKGETDEQMPGEPLTQMWRSLSHFQRDETATRPSATSITGRQTQTFGTKRSPSLFDTPVKASRTDNTPASTKPAPMRGYIHRPVEPETKFVDGKWKQKITPRWDGRKSVNGIDMAEEPMKPSRIDISSPLPRREERRGDYKAKDWRSELRWNGNRTVYEAFVPRPVARGQEEKIEARVTDAISIARMVEEWNSPARVKPGARAGRTRLSGLSAYVGSEEAGGKDGGDGGDGKLGKDERNGKDGKTKKDEHAQEVTTPPGSPPRWITNTFTPEPDPNRNPKRSPPPSPINTNPPTLRDPKTSSLNPVTPAPRHRNRKRHSPPTPFTPSRSVLASLDRAIDDHLLEYAARGVAVTPGGQKVSELLERRWGRGWRGYVGQGSMGARGTKGICGTPTAVRRRGLDGKSLKDVEGEVTVGGVRAGIEEQSGGSEVQGIGGDDGSTEGAIEDGKVEDGDSQTDRDDRDETQIRDGDSDLGGGVEGLENKENRLPANQHDATH</sequence>
<feature type="compositionally biased region" description="Pro residues" evidence="1">
    <location>
        <begin position="135"/>
        <end position="146"/>
    </location>
</feature>
<evidence type="ECO:0000313" key="3">
    <source>
        <dbReference type="Proteomes" id="UP000800097"/>
    </source>
</evidence>
<feature type="region of interest" description="Disordered" evidence="1">
    <location>
        <begin position="238"/>
        <end position="261"/>
    </location>
</feature>
<dbReference type="RefSeq" id="XP_033649292.1">
    <property type="nucleotide sequence ID" value="XM_033794203.1"/>
</dbReference>